<reference evidence="6" key="1">
    <citation type="submission" date="2023-12" db="EMBL/GenBank/DDBJ databases">
        <title>Genome assembly of Anisodus tanguticus.</title>
        <authorList>
            <person name="Wang Y.-J."/>
        </authorList>
    </citation>
    <scope>NUCLEOTIDE SEQUENCE</scope>
    <source>
        <strain evidence="6">KB-2021</strain>
        <tissue evidence="6">Leaf</tissue>
    </source>
</reference>
<comment type="subcellular location">
    <subcellularLocation>
        <location evidence="1">Membrane</location>
        <topology evidence="1">Single-pass type I membrane protein</topology>
    </subcellularLocation>
</comment>
<keyword evidence="2" id="KW-0433">Leucine-rich repeat</keyword>
<dbReference type="SUPFAM" id="SSF52058">
    <property type="entry name" value="L domain-like"/>
    <property type="match status" value="1"/>
</dbReference>
<dbReference type="PANTHER" id="PTHR48053:SF163">
    <property type="entry name" value="MDIS1-INTERACTING RECEPTOR LIKE KINASE 2-LIKE"/>
    <property type="match status" value="1"/>
</dbReference>
<evidence type="ECO:0000256" key="5">
    <source>
        <dbReference type="ARBA" id="ARBA00023170"/>
    </source>
</evidence>
<evidence type="ECO:0000313" key="6">
    <source>
        <dbReference type="EMBL" id="KAK4377275.1"/>
    </source>
</evidence>
<keyword evidence="4" id="KW-0677">Repeat</keyword>
<dbReference type="GO" id="GO:0016020">
    <property type="term" value="C:membrane"/>
    <property type="evidence" value="ECO:0007669"/>
    <property type="project" value="UniProtKB-SubCell"/>
</dbReference>
<dbReference type="Pfam" id="PF00560">
    <property type="entry name" value="LRR_1"/>
    <property type="match status" value="3"/>
</dbReference>
<dbReference type="EMBL" id="JAVYJV010000002">
    <property type="protein sequence ID" value="KAK4377275.1"/>
    <property type="molecule type" value="Genomic_DNA"/>
</dbReference>
<keyword evidence="7" id="KW-1185">Reference proteome</keyword>
<comment type="caution">
    <text evidence="6">The sequence shown here is derived from an EMBL/GenBank/DDBJ whole genome shotgun (WGS) entry which is preliminary data.</text>
</comment>
<evidence type="ECO:0000256" key="4">
    <source>
        <dbReference type="ARBA" id="ARBA00022737"/>
    </source>
</evidence>
<gene>
    <name evidence="6" type="ORF">RND71_003571</name>
</gene>
<dbReference type="PANTHER" id="PTHR48053">
    <property type="entry name" value="LEUCINE RICH REPEAT FAMILY PROTEIN, EXPRESSED"/>
    <property type="match status" value="1"/>
</dbReference>
<proteinExistence type="predicted"/>
<dbReference type="AlphaFoldDB" id="A0AAE1VX55"/>
<organism evidence="6 7">
    <name type="scientific">Anisodus tanguticus</name>
    <dbReference type="NCBI Taxonomy" id="243964"/>
    <lineage>
        <taxon>Eukaryota</taxon>
        <taxon>Viridiplantae</taxon>
        <taxon>Streptophyta</taxon>
        <taxon>Embryophyta</taxon>
        <taxon>Tracheophyta</taxon>
        <taxon>Spermatophyta</taxon>
        <taxon>Magnoliopsida</taxon>
        <taxon>eudicotyledons</taxon>
        <taxon>Gunneridae</taxon>
        <taxon>Pentapetalae</taxon>
        <taxon>asterids</taxon>
        <taxon>lamiids</taxon>
        <taxon>Solanales</taxon>
        <taxon>Solanaceae</taxon>
        <taxon>Solanoideae</taxon>
        <taxon>Hyoscyameae</taxon>
        <taxon>Anisodus</taxon>
    </lineage>
</organism>
<keyword evidence="3" id="KW-0732">Signal</keyword>
<dbReference type="InterPro" id="IPR001611">
    <property type="entry name" value="Leu-rich_rpt"/>
</dbReference>
<dbReference type="InterPro" id="IPR032675">
    <property type="entry name" value="LRR_dom_sf"/>
</dbReference>
<evidence type="ECO:0000256" key="3">
    <source>
        <dbReference type="ARBA" id="ARBA00022729"/>
    </source>
</evidence>
<evidence type="ECO:0000313" key="7">
    <source>
        <dbReference type="Proteomes" id="UP001291623"/>
    </source>
</evidence>
<dbReference type="FunFam" id="3.80.10.10:FF:000383">
    <property type="entry name" value="Leucine-rich repeat receptor protein kinase EMS1"/>
    <property type="match status" value="1"/>
</dbReference>
<protein>
    <submittedName>
        <fullName evidence="6">Uncharacterized protein</fullName>
    </submittedName>
</protein>
<dbReference type="Gene3D" id="3.80.10.10">
    <property type="entry name" value="Ribonuclease Inhibitor"/>
    <property type="match status" value="1"/>
</dbReference>
<keyword evidence="5" id="KW-0675">Receptor</keyword>
<name>A0AAE1VX55_9SOLA</name>
<dbReference type="Proteomes" id="UP001291623">
    <property type="component" value="Unassembled WGS sequence"/>
</dbReference>
<sequence length="144" mass="16101">MVSGLETGMGPRLIPPRPNVFFSENKIHLQFVTTENDRLYSLDLSDNRLNGSIPTIVGDYMNMFLLNLSNKKFGQNIPKEIGRITHLSVLDLSHNLLDGEIPAQLASLLDLSNLNLSHNGLSGHISYYESTSTSLCFSWCSRYV</sequence>
<dbReference type="PRINTS" id="PR00019">
    <property type="entry name" value="LEURICHRPT"/>
</dbReference>
<accession>A0AAE1VX55</accession>
<dbReference type="InterPro" id="IPR051716">
    <property type="entry name" value="Plant_RL_S/T_kinase"/>
</dbReference>
<evidence type="ECO:0000256" key="2">
    <source>
        <dbReference type="ARBA" id="ARBA00022614"/>
    </source>
</evidence>
<evidence type="ECO:0000256" key="1">
    <source>
        <dbReference type="ARBA" id="ARBA00004479"/>
    </source>
</evidence>